<dbReference type="GO" id="GO:0046872">
    <property type="term" value="F:metal ion binding"/>
    <property type="evidence" value="ECO:0007669"/>
    <property type="project" value="UniProtKB-KW"/>
</dbReference>
<dbReference type="GO" id="GO:0016787">
    <property type="term" value="F:hydrolase activity"/>
    <property type="evidence" value="ECO:0007669"/>
    <property type="project" value="UniProtKB-KW"/>
</dbReference>
<dbReference type="PROSITE" id="PS51192">
    <property type="entry name" value="HELICASE_ATP_BIND_1"/>
    <property type="match status" value="1"/>
</dbReference>
<evidence type="ECO:0000256" key="3">
    <source>
        <dbReference type="ARBA" id="ARBA00022722"/>
    </source>
</evidence>
<organism evidence="13 14">
    <name type="scientific">Nakamurella aerolata</name>
    <dbReference type="NCBI Taxonomy" id="1656892"/>
    <lineage>
        <taxon>Bacteria</taxon>
        <taxon>Bacillati</taxon>
        <taxon>Actinomycetota</taxon>
        <taxon>Actinomycetes</taxon>
        <taxon>Nakamurellales</taxon>
        <taxon>Nakamurellaceae</taxon>
        <taxon>Nakamurella</taxon>
    </lineage>
</organism>
<evidence type="ECO:0000313" key="14">
    <source>
        <dbReference type="Proteomes" id="UP000562984"/>
    </source>
</evidence>
<dbReference type="Gene3D" id="1.10.3210.30">
    <property type="match status" value="1"/>
</dbReference>
<evidence type="ECO:0000259" key="12">
    <source>
        <dbReference type="PROSITE" id="PS51643"/>
    </source>
</evidence>
<dbReference type="CDD" id="cd09641">
    <property type="entry name" value="Cas3''_I"/>
    <property type="match status" value="1"/>
</dbReference>
<keyword evidence="7" id="KW-0347">Helicase</keyword>
<name>A0A849A7G8_9ACTN</name>
<dbReference type="Gene3D" id="3.40.50.300">
    <property type="entry name" value="P-loop containing nucleotide triphosphate hydrolases"/>
    <property type="match status" value="2"/>
</dbReference>
<dbReference type="AlphaFoldDB" id="A0A849A7G8"/>
<comment type="similarity">
    <text evidence="2">In the central section; belongs to the CRISPR-associated helicase Cas3 family.</text>
</comment>
<evidence type="ECO:0000256" key="1">
    <source>
        <dbReference type="ARBA" id="ARBA00006847"/>
    </source>
</evidence>
<dbReference type="GO" id="GO:0005524">
    <property type="term" value="F:ATP binding"/>
    <property type="evidence" value="ECO:0007669"/>
    <property type="project" value="UniProtKB-KW"/>
</dbReference>
<evidence type="ECO:0000256" key="7">
    <source>
        <dbReference type="ARBA" id="ARBA00022806"/>
    </source>
</evidence>
<dbReference type="InterPro" id="IPR006483">
    <property type="entry name" value="CRISPR-assoc_Cas3_HD"/>
</dbReference>
<feature type="domain" description="Helicase ATP-binding" evidence="11">
    <location>
        <begin position="303"/>
        <end position="530"/>
    </location>
</feature>
<feature type="domain" description="HD Cas3-type" evidence="12">
    <location>
        <begin position="30"/>
        <end position="229"/>
    </location>
</feature>
<proteinExistence type="inferred from homology"/>
<keyword evidence="6" id="KW-0378">Hydrolase</keyword>
<reference evidence="13 14" key="1">
    <citation type="submission" date="2020-05" db="EMBL/GenBank/DDBJ databases">
        <title>Nakamurella sp. DB0629 isolated from air conditioner.</title>
        <authorList>
            <person name="Kim D.H."/>
            <person name="Kim D.-U."/>
        </authorList>
    </citation>
    <scope>NUCLEOTIDE SEQUENCE [LARGE SCALE GENOMIC DNA]</scope>
    <source>
        <strain evidence="13 14">DB0629</strain>
    </source>
</reference>
<dbReference type="GO" id="GO:0003723">
    <property type="term" value="F:RNA binding"/>
    <property type="evidence" value="ECO:0007669"/>
    <property type="project" value="TreeGrafter"/>
</dbReference>
<keyword evidence="14" id="KW-1185">Reference proteome</keyword>
<evidence type="ECO:0000256" key="8">
    <source>
        <dbReference type="ARBA" id="ARBA00022840"/>
    </source>
</evidence>
<evidence type="ECO:0000313" key="13">
    <source>
        <dbReference type="EMBL" id="NNG35423.1"/>
    </source>
</evidence>
<keyword evidence="8" id="KW-0067">ATP-binding</keyword>
<dbReference type="PANTHER" id="PTHR47963:SF9">
    <property type="entry name" value="CRISPR-ASSOCIATED ENDONUCLEASE_HELICASE CAS3"/>
    <property type="match status" value="1"/>
</dbReference>
<dbReference type="InterPro" id="IPR027417">
    <property type="entry name" value="P-loop_NTPase"/>
</dbReference>
<dbReference type="EMBL" id="JABEND010000003">
    <property type="protein sequence ID" value="NNG35423.1"/>
    <property type="molecule type" value="Genomic_DNA"/>
</dbReference>
<protein>
    <submittedName>
        <fullName evidence="13">CRISPR-associated helicase Cas3</fullName>
    </submittedName>
</protein>
<dbReference type="InterPro" id="IPR006474">
    <property type="entry name" value="Helicase_Cas3_CRISPR-ass_core"/>
</dbReference>
<gene>
    <name evidence="13" type="primary">cas3</name>
    <name evidence="13" type="ORF">HKD39_06810</name>
</gene>
<evidence type="ECO:0000256" key="2">
    <source>
        <dbReference type="ARBA" id="ARBA00009046"/>
    </source>
</evidence>
<dbReference type="Proteomes" id="UP000562984">
    <property type="component" value="Unassembled WGS sequence"/>
</dbReference>
<dbReference type="GO" id="GO:0004518">
    <property type="term" value="F:nuclease activity"/>
    <property type="evidence" value="ECO:0007669"/>
    <property type="project" value="UniProtKB-KW"/>
</dbReference>
<dbReference type="InterPro" id="IPR050547">
    <property type="entry name" value="DEAD_box_RNA_helicases"/>
</dbReference>
<dbReference type="SUPFAM" id="SSF52540">
    <property type="entry name" value="P-loop containing nucleoside triphosphate hydrolases"/>
    <property type="match status" value="1"/>
</dbReference>
<dbReference type="SUPFAM" id="SSF109604">
    <property type="entry name" value="HD-domain/PDEase-like"/>
    <property type="match status" value="1"/>
</dbReference>
<dbReference type="GO" id="GO:0051607">
    <property type="term" value="P:defense response to virus"/>
    <property type="evidence" value="ECO:0007669"/>
    <property type="project" value="UniProtKB-KW"/>
</dbReference>
<accession>A0A849A7G8</accession>
<dbReference type="PANTHER" id="PTHR47963">
    <property type="entry name" value="DEAD-BOX ATP-DEPENDENT RNA HELICASE 47, MITOCHONDRIAL"/>
    <property type="match status" value="1"/>
</dbReference>
<comment type="caution">
    <text evidence="13">The sequence shown here is derived from an EMBL/GenBank/DDBJ whole genome shotgun (WGS) entry which is preliminary data.</text>
</comment>
<keyword evidence="5" id="KW-0547">Nucleotide-binding</keyword>
<sequence length="986" mass="107738">MRHTPHPASPFQHAWAKAPYSDDSIEGDLEGPQWLPLHVHLTDTAEIAGRLCREWLGPGPLDVIAQDVGGPTEAGEIVRLAAAVHDLGKLTPAFAAQVDDLRNHMHANGFPFNGITAAHSRELPHGLAGHVLIHRFLVEAGANDEIATAFAVIIGGHHGVPPTSAQLLQAHHRPDLFGPKEWADARHQLLDYLLTTANLRDALRVATTKKLSDAAQVLITGLVIMADWIASSADHFPLAPRFNPVKTSPHERAEAAWQKLALPRRWQPAPVENLDATELLRSRFTGLQHVTANPVQELAVEAARNMPEPGLLIVEAVMGVGKTEASLLAAEILAAKFGMSGIFYGLPTRATADAMFVRITRWLEQVPDRSGSSVKSLVLRHGTAALNPDLETIPRQWADHPPTFDDAQFSGVGIDENVDDLSSRAIQAVVHSWTSAHKRASLADFTIATVDHQLMAALAARHFVLRQLGLSRQVVVLDEVHAADTWMRTFLLRALEWLARLRVPVIALSATLAPELRRELVQAYERGRRAGLPPPAVPKVQPRPAGRLKHSKPPIHQVDDTPLPEPLVTDDYPLLTTLAAGQSGHRSATISTSTVEVRVDWLLDPVEHLLNLLKNELADGGCALVVCNTVKRAVERYQALTGTSGWTVTLAHSRFIAADRMRNDAELRADFGPPDADGPAPNPARDRRVVVATQVAEQSLDVDFDLLITDLAPIDLILQRMGRLHRHPRGDTRPTRLRTPRCLITGFDPAAGPIVDPGGKHVYGEHPLLRAACLLTEHVGGKAIRLPGDVPTLVRRAYADEPLRPDEWQQTMDDAAVRDNEARLKVSRNAASGTIQSPGATRSLLSWLPTPGAKTEIDAARQVRQDDGGFEVLLLEQAEDGLRLPHHLETGAPMRIPTDCRPDRVAAKEIARCAVRVPGWVSERHLTEVIAALNENYYPAWQKEPLLAGQWILLLGPDGTAQLGSLRFSYSPTTGLEVSDGRITER</sequence>
<dbReference type="NCBIfam" id="TIGR01596">
    <property type="entry name" value="cas3_HD"/>
    <property type="match status" value="1"/>
</dbReference>
<evidence type="ECO:0000256" key="9">
    <source>
        <dbReference type="ARBA" id="ARBA00023118"/>
    </source>
</evidence>
<dbReference type="InterPro" id="IPR041372">
    <property type="entry name" value="Cas3_C"/>
</dbReference>
<keyword evidence="4" id="KW-0479">Metal-binding</keyword>
<dbReference type="NCBIfam" id="TIGR01587">
    <property type="entry name" value="cas3_core"/>
    <property type="match status" value="1"/>
</dbReference>
<dbReference type="InterPro" id="IPR054712">
    <property type="entry name" value="Cas3-like_dom"/>
</dbReference>
<dbReference type="PROSITE" id="PS51643">
    <property type="entry name" value="HD_CAS3"/>
    <property type="match status" value="1"/>
</dbReference>
<keyword evidence="9" id="KW-0051">Antiviral defense</keyword>
<dbReference type="Pfam" id="PF18019">
    <property type="entry name" value="Cas3_HD"/>
    <property type="match status" value="1"/>
</dbReference>
<dbReference type="Pfam" id="PF18395">
    <property type="entry name" value="Cas3_C"/>
    <property type="match status" value="1"/>
</dbReference>
<dbReference type="InterPro" id="IPR014001">
    <property type="entry name" value="Helicase_ATP-bd"/>
</dbReference>
<evidence type="ECO:0000256" key="4">
    <source>
        <dbReference type="ARBA" id="ARBA00022723"/>
    </source>
</evidence>
<evidence type="ECO:0000256" key="6">
    <source>
        <dbReference type="ARBA" id="ARBA00022801"/>
    </source>
</evidence>
<feature type="region of interest" description="Disordered" evidence="10">
    <location>
        <begin position="531"/>
        <end position="563"/>
    </location>
</feature>
<dbReference type="RefSeq" id="WP_171199116.1">
    <property type="nucleotide sequence ID" value="NZ_JABEND010000003.1"/>
</dbReference>
<dbReference type="Pfam" id="PF22590">
    <property type="entry name" value="Cas3-like_C_2"/>
    <property type="match status" value="1"/>
</dbReference>
<evidence type="ECO:0000259" key="11">
    <source>
        <dbReference type="PROSITE" id="PS51192"/>
    </source>
</evidence>
<evidence type="ECO:0000256" key="5">
    <source>
        <dbReference type="ARBA" id="ARBA00022741"/>
    </source>
</evidence>
<dbReference type="SMART" id="SM00487">
    <property type="entry name" value="DEXDc"/>
    <property type="match status" value="1"/>
</dbReference>
<evidence type="ECO:0000256" key="10">
    <source>
        <dbReference type="SAM" id="MobiDB-lite"/>
    </source>
</evidence>
<dbReference type="InterPro" id="IPR038257">
    <property type="entry name" value="CRISPR-assoc_Cas3_HD_sf"/>
</dbReference>
<comment type="similarity">
    <text evidence="1">In the N-terminal section; belongs to the CRISPR-associated nuclease Cas3-HD family.</text>
</comment>
<dbReference type="GO" id="GO:0003724">
    <property type="term" value="F:RNA helicase activity"/>
    <property type="evidence" value="ECO:0007669"/>
    <property type="project" value="TreeGrafter"/>
</dbReference>
<keyword evidence="3" id="KW-0540">Nuclease</keyword>